<protein>
    <submittedName>
        <fullName evidence="2">Uncharacterized protein</fullName>
    </submittedName>
</protein>
<gene>
    <name evidence="2" type="ORF">CEXT_229971</name>
</gene>
<evidence type="ECO:0000256" key="1">
    <source>
        <dbReference type="SAM" id="Phobius"/>
    </source>
</evidence>
<dbReference type="AlphaFoldDB" id="A0AAV4UIW5"/>
<proteinExistence type="predicted"/>
<name>A0AAV4UIW5_CAEEX</name>
<feature type="transmembrane region" description="Helical" evidence="1">
    <location>
        <begin position="66"/>
        <end position="89"/>
    </location>
</feature>
<keyword evidence="1" id="KW-0812">Transmembrane</keyword>
<evidence type="ECO:0000313" key="2">
    <source>
        <dbReference type="EMBL" id="GIY57782.1"/>
    </source>
</evidence>
<reference evidence="2 3" key="1">
    <citation type="submission" date="2021-06" db="EMBL/GenBank/DDBJ databases">
        <title>Caerostris extrusa draft genome.</title>
        <authorList>
            <person name="Kono N."/>
            <person name="Arakawa K."/>
        </authorList>
    </citation>
    <scope>NUCLEOTIDE SEQUENCE [LARGE SCALE GENOMIC DNA]</scope>
</reference>
<sequence>MRWPEFWLNLDIFVPPPYSFVGAKSLSHTKEVILPGAVSSTGAFTAPLRQPSQVISGFIGFETRAISVGLVLSLPFSYFLFLFFFPFFVMAQEEEDRKAIGGELESEMVILSSATNG</sequence>
<accession>A0AAV4UIW5</accession>
<evidence type="ECO:0000313" key="3">
    <source>
        <dbReference type="Proteomes" id="UP001054945"/>
    </source>
</evidence>
<keyword evidence="3" id="KW-1185">Reference proteome</keyword>
<dbReference type="EMBL" id="BPLR01012962">
    <property type="protein sequence ID" value="GIY57782.1"/>
    <property type="molecule type" value="Genomic_DNA"/>
</dbReference>
<dbReference type="Proteomes" id="UP001054945">
    <property type="component" value="Unassembled WGS sequence"/>
</dbReference>
<keyword evidence="1" id="KW-0472">Membrane</keyword>
<keyword evidence="1" id="KW-1133">Transmembrane helix</keyword>
<organism evidence="2 3">
    <name type="scientific">Caerostris extrusa</name>
    <name type="common">Bark spider</name>
    <name type="synonym">Caerostris bankana</name>
    <dbReference type="NCBI Taxonomy" id="172846"/>
    <lineage>
        <taxon>Eukaryota</taxon>
        <taxon>Metazoa</taxon>
        <taxon>Ecdysozoa</taxon>
        <taxon>Arthropoda</taxon>
        <taxon>Chelicerata</taxon>
        <taxon>Arachnida</taxon>
        <taxon>Araneae</taxon>
        <taxon>Araneomorphae</taxon>
        <taxon>Entelegynae</taxon>
        <taxon>Araneoidea</taxon>
        <taxon>Araneidae</taxon>
        <taxon>Caerostris</taxon>
    </lineage>
</organism>
<comment type="caution">
    <text evidence="2">The sequence shown here is derived from an EMBL/GenBank/DDBJ whole genome shotgun (WGS) entry which is preliminary data.</text>
</comment>